<dbReference type="STRING" id="554083.BKD30_01050"/>
<dbReference type="OrthoDB" id="4881000at2"/>
<protein>
    <submittedName>
        <fullName evidence="2">Uncharacterized protein</fullName>
    </submittedName>
</protein>
<dbReference type="EMBL" id="MRDE01000006">
    <property type="protein sequence ID" value="OMH29308.1"/>
    <property type="molecule type" value="Genomic_DNA"/>
</dbReference>
<evidence type="ECO:0000313" key="3">
    <source>
        <dbReference type="Proteomes" id="UP000187085"/>
    </source>
</evidence>
<organism evidence="2 3">
    <name type="scientific">Tersicoccus phoenicis</name>
    <dbReference type="NCBI Taxonomy" id="554083"/>
    <lineage>
        <taxon>Bacteria</taxon>
        <taxon>Bacillati</taxon>
        <taxon>Actinomycetota</taxon>
        <taxon>Actinomycetes</taxon>
        <taxon>Micrococcales</taxon>
        <taxon>Micrococcaceae</taxon>
        <taxon>Tersicoccus</taxon>
    </lineage>
</organism>
<comment type="caution">
    <text evidence="2">The sequence shown here is derived from an EMBL/GenBank/DDBJ whole genome shotgun (WGS) entry which is preliminary data.</text>
</comment>
<feature type="compositionally biased region" description="Polar residues" evidence="1">
    <location>
        <begin position="1"/>
        <end position="15"/>
    </location>
</feature>
<dbReference type="AlphaFoldDB" id="A0A1R1LP25"/>
<evidence type="ECO:0000313" key="2">
    <source>
        <dbReference type="EMBL" id="OMH29308.1"/>
    </source>
</evidence>
<reference evidence="2 3" key="1">
    <citation type="submission" date="2016-12" db="EMBL/GenBank/DDBJ databases">
        <title>Draft genome of Tersicoccus phoenicis 1P05MA.</title>
        <authorList>
            <person name="Nakajima Y."/>
            <person name="Yoshizawa S."/>
            <person name="Nakamura K."/>
            <person name="Ogura Y."/>
            <person name="Hayashi T."/>
            <person name="Kogure K."/>
        </authorList>
    </citation>
    <scope>NUCLEOTIDE SEQUENCE [LARGE SCALE GENOMIC DNA]</scope>
    <source>
        <strain evidence="2 3">1p05MA</strain>
    </source>
</reference>
<keyword evidence="3" id="KW-1185">Reference proteome</keyword>
<gene>
    <name evidence="2" type="ORF">BKD30_01050</name>
</gene>
<proteinExistence type="predicted"/>
<evidence type="ECO:0000256" key="1">
    <source>
        <dbReference type="SAM" id="MobiDB-lite"/>
    </source>
</evidence>
<dbReference type="Proteomes" id="UP000187085">
    <property type="component" value="Unassembled WGS sequence"/>
</dbReference>
<name>A0A1R1LP25_9MICC</name>
<accession>A0A1R1LP25</accession>
<feature type="region of interest" description="Disordered" evidence="1">
    <location>
        <begin position="1"/>
        <end position="29"/>
    </location>
</feature>
<dbReference type="RefSeq" id="WP_076700799.1">
    <property type="nucleotide sequence ID" value="NZ_MRDE01000006.1"/>
</dbReference>
<sequence length="96" mass="10864">MSDQPVATFPDSSHGTNREASEPETSTYLCPEDRFPELGGLSLVTVQALHSRVCRQIDREYLYELDGPSLDTLDCQQELCEELDRRERSRSAGTTR</sequence>